<organism evidence="2 3">
    <name type="scientific">Oceanobacillus luteolus</name>
    <dbReference type="NCBI Taxonomy" id="1274358"/>
    <lineage>
        <taxon>Bacteria</taxon>
        <taxon>Bacillati</taxon>
        <taxon>Bacillota</taxon>
        <taxon>Bacilli</taxon>
        <taxon>Bacillales</taxon>
        <taxon>Bacillaceae</taxon>
        <taxon>Oceanobacillus</taxon>
    </lineage>
</organism>
<reference evidence="3" key="1">
    <citation type="journal article" date="2019" name="Int. J. Syst. Evol. Microbiol.">
        <title>The Global Catalogue of Microorganisms (GCM) 10K type strain sequencing project: providing services to taxonomists for standard genome sequencing and annotation.</title>
        <authorList>
            <consortium name="The Broad Institute Genomics Platform"/>
            <consortium name="The Broad Institute Genome Sequencing Center for Infectious Disease"/>
            <person name="Wu L."/>
            <person name="Ma J."/>
        </authorList>
    </citation>
    <scope>NUCLEOTIDE SEQUENCE [LARGE SCALE GENOMIC DNA]</scope>
    <source>
        <strain evidence="3">CGMCC 1.12376</strain>
    </source>
</reference>
<protein>
    <recommendedName>
        <fullName evidence="4">Type I toxin-antitoxin system Fst family toxin</fullName>
    </recommendedName>
</protein>
<gene>
    <name evidence="2" type="ORF">ACFSBH_10270</name>
</gene>
<keyword evidence="3" id="KW-1185">Reference proteome</keyword>
<accession>A0ABW4HRR7</accession>
<evidence type="ECO:0000313" key="2">
    <source>
        <dbReference type="EMBL" id="MFD1608041.1"/>
    </source>
</evidence>
<keyword evidence="1" id="KW-0472">Membrane</keyword>
<evidence type="ECO:0000313" key="3">
    <source>
        <dbReference type="Proteomes" id="UP001597221"/>
    </source>
</evidence>
<dbReference type="InterPro" id="IPR054381">
    <property type="entry name" value="CydS"/>
</dbReference>
<comment type="caution">
    <text evidence="2">The sequence shown here is derived from an EMBL/GenBank/DDBJ whole genome shotgun (WGS) entry which is preliminary data.</text>
</comment>
<dbReference type="RefSeq" id="WP_379597380.1">
    <property type="nucleotide sequence ID" value="NZ_JAMBON010000004.1"/>
</dbReference>
<evidence type="ECO:0008006" key="4">
    <source>
        <dbReference type="Google" id="ProtNLM"/>
    </source>
</evidence>
<name>A0ABW4HRR7_9BACI</name>
<evidence type="ECO:0000256" key="1">
    <source>
        <dbReference type="SAM" id="Phobius"/>
    </source>
</evidence>
<proteinExistence type="predicted"/>
<dbReference type="Pfam" id="PF22282">
    <property type="entry name" value="CydS"/>
    <property type="match status" value="1"/>
</dbReference>
<dbReference type="Proteomes" id="UP001597221">
    <property type="component" value="Unassembled WGS sequence"/>
</dbReference>
<keyword evidence="1" id="KW-1133">Transmembrane helix</keyword>
<feature type="transmembrane region" description="Helical" evidence="1">
    <location>
        <begin position="6"/>
        <end position="26"/>
    </location>
</feature>
<sequence length="37" mass="4169">MFNDFLMFVAPGLTIVAAIALAFVFAKYDDVVREDEE</sequence>
<dbReference type="EMBL" id="JBHUDE010000046">
    <property type="protein sequence ID" value="MFD1608041.1"/>
    <property type="molecule type" value="Genomic_DNA"/>
</dbReference>
<keyword evidence="1" id="KW-0812">Transmembrane</keyword>